<dbReference type="PATRIC" id="fig|1291734.4.peg.1827"/>
<keyword evidence="4" id="KW-0285">Flavoprotein</keyword>
<dbReference type="AlphaFoldDB" id="A0A0R1K198"/>
<gene>
    <name evidence="13" type="ORF">FD02_GL001779</name>
</gene>
<dbReference type="OrthoDB" id="9803667at2"/>
<evidence type="ECO:0000256" key="7">
    <source>
        <dbReference type="ARBA" id="ARBA00022695"/>
    </source>
</evidence>
<dbReference type="InterPro" id="IPR015864">
    <property type="entry name" value="FAD_synthase"/>
</dbReference>
<comment type="caution">
    <text evidence="13">The sequence shown here is derived from an EMBL/GenBank/DDBJ whole genome shotgun (WGS) entry which is preliminary data.</text>
</comment>
<evidence type="ECO:0000256" key="11">
    <source>
        <dbReference type="ARBA" id="ARBA00049494"/>
    </source>
</evidence>
<dbReference type="UniPathway" id="UPA00277">
    <property type="reaction ID" value="UER00407"/>
</dbReference>
<evidence type="ECO:0000313" key="14">
    <source>
        <dbReference type="Proteomes" id="UP000051804"/>
    </source>
</evidence>
<keyword evidence="13" id="KW-0418">Kinase</keyword>
<dbReference type="GO" id="GO:0009398">
    <property type="term" value="P:FMN biosynthetic process"/>
    <property type="evidence" value="ECO:0007669"/>
    <property type="project" value="TreeGrafter"/>
</dbReference>
<dbReference type="InterPro" id="IPR023468">
    <property type="entry name" value="Riboflavin_kinase"/>
</dbReference>
<dbReference type="InterPro" id="IPR014729">
    <property type="entry name" value="Rossmann-like_a/b/a_fold"/>
</dbReference>
<evidence type="ECO:0000256" key="1">
    <source>
        <dbReference type="ARBA" id="ARBA00004726"/>
    </source>
</evidence>
<dbReference type="PANTHER" id="PTHR22749:SF6">
    <property type="entry name" value="RIBOFLAVIN KINASE"/>
    <property type="match status" value="1"/>
</dbReference>
<dbReference type="EMBL" id="AZDJ01000003">
    <property type="protein sequence ID" value="KRK73946.1"/>
    <property type="molecule type" value="Genomic_DNA"/>
</dbReference>
<dbReference type="GO" id="GO:0006747">
    <property type="term" value="P:FAD biosynthetic process"/>
    <property type="evidence" value="ECO:0007669"/>
    <property type="project" value="UniProtKB-UniPathway"/>
</dbReference>
<dbReference type="CDD" id="cd02064">
    <property type="entry name" value="FAD_synthetase_N"/>
    <property type="match status" value="1"/>
</dbReference>
<dbReference type="GO" id="GO:0009231">
    <property type="term" value="P:riboflavin biosynthetic process"/>
    <property type="evidence" value="ECO:0007669"/>
    <property type="project" value="InterPro"/>
</dbReference>
<dbReference type="Pfam" id="PF06574">
    <property type="entry name" value="FAD_syn"/>
    <property type="match status" value="1"/>
</dbReference>
<evidence type="ECO:0000313" key="13">
    <source>
        <dbReference type="EMBL" id="KRK73946.1"/>
    </source>
</evidence>
<dbReference type="GO" id="GO:0005524">
    <property type="term" value="F:ATP binding"/>
    <property type="evidence" value="ECO:0007669"/>
    <property type="project" value="UniProtKB-KW"/>
</dbReference>
<name>A0A0R1K198_9LACO</name>
<keyword evidence="10" id="KW-0067">ATP-binding</keyword>
<keyword evidence="14" id="KW-1185">Reference proteome</keyword>
<dbReference type="Gene3D" id="3.40.50.620">
    <property type="entry name" value="HUPs"/>
    <property type="match status" value="1"/>
</dbReference>
<proteinExistence type="inferred from homology"/>
<evidence type="ECO:0000256" key="5">
    <source>
        <dbReference type="ARBA" id="ARBA00022643"/>
    </source>
</evidence>
<protein>
    <recommendedName>
        <fullName evidence="3">FAD synthase</fullName>
        <ecNumber evidence="3">2.7.7.2</ecNumber>
    </recommendedName>
</protein>
<evidence type="ECO:0000256" key="3">
    <source>
        <dbReference type="ARBA" id="ARBA00012393"/>
    </source>
</evidence>
<keyword evidence="7" id="KW-0548">Nucleotidyltransferase</keyword>
<dbReference type="SUPFAM" id="SSF52374">
    <property type="entry name" value="Nucleotidylyl transferase"/>
    <property type="match status" value="1"/>
</dbReference>
<dbReference type="FunFam" id="3.40.50.620:FF:000021">
    <property type="entry name" value="Riboflavin biosynthesis protein"/>
    <property type="match status" value="1"/>
</dbReference>
<comment type="pathway">
    <text evidence="1">Cofactor biosynthesis; FAD biosynthesis; FAD from FMN: step 1/1.</text>
</comment>
<evidence type="ECO:0000256" key="2">
    <source>
        <dbReference type="ARBA" id="ARBA00010214"/>
    </source>
</evidence>
<evidence type="ECO:0000256" key="9">
    <source>
        <dbReference type="ARBA" id="ARBA00022827"/>
    </source>
</evidence>
<dbReference type="STRING" id="1291734.FD02_GL001779"/>
<evidence type="ECO:0000256" key="10">
    <source>
        <dbReference type="ARBA" id="ARBA00022840"/>
    </source>
</evidence>
<dbReference type="Proteomes" id="UP000051804">
    <property type="component" value="Unassembled WGS sequence"/>
</dbReference>
<evidence type="ECO:0000256" key="4">
    <source>
        <dbReference type="ARBA" id="ARBA00022630"/>
    </source>
</evidence>
<keyword evidence="5" id="KW-0288">FMN</keyword>
<dbReference type="EC" id="2.7.7.2" evidence="3"/>
<reference evidence="13 14" key="1">
    <citation type="journal article" date="2015" name="Genome Announc.">
        <title>Expanding the biotechnology potential of lactobacilli through comparative genomics of 213 strains and associated genera.</title>
        <authorList>
            <person name="Sun Z."/>
            <person name="Harris H.M."/>
            <person name="McCann A."/>
            <person name="Guo C."/>
            <person name="Argimon S."/>
            <person name="Zhang W."/>
            <person name="Yang X."/>
            <person name="Jeffery I.B."/>
            <person name="Cooney J.C."/>
            <person name="Kagawa T.F."/>
            <person name="Liu W."/>
            <person name="Song Y."/>
            <person name="Salvetti E."/>
            <person name="Wrobel A."/>
            <person name="Rasinkangas P."/>
            <person name="Parkhill J."/>
            <person name="Rea M.C."/>
            <person name="O'Sullivan O."/>
            <person name="Ritari J."/>
            <person name="Douillard F.P."/>
            <person name="Paul Ross R."/>
            <person name="Yang R."/>
            <person name="Briner A.E."/>
            <person name="Felis G.E."/>
            <person name="de Vos W.M."/>
            <person name="Barrangou R."/>
            <person name="Klaenhammer T.R."/>
            <person name="Caufield P.W."/>
            <person name="Cui Y."/>
            <person name="Zhang H."/>
            <person name="O'Toole P.W."/>
        </authorList>
    </citation>
    <scope>NUCLEOTIDE SEQUENCE [LARGE SCALE GENOMIC DNA]</scope>
    <source>
        <strain evidence="13 14">JCM 17158</strain>
    </source>
</reference>
<evidence type="ECO:0000256" key="8">
    <source>
        <dbReference type="ARBA" id="ARBA00022741"/>
    </source>
</evidence>
<dbReference type="RefSeq" id="WP_054721564.1">
    <property type="nucleotide sequence ID" value="NZ_AZDJ01000003.1"/>
</dbReference>
<dbReference type="PANTHER" id="PTHR22749">
    <property type="entry name" value="RIBOFLAVIN KINASE/FMN ADENYLYLTRANSFERASE"/>
    <property type="match status" value="1"/>
</dbReference>
<comment type="catalytic activity">
    <reaction evidence="11">
        <text>FMN + ATP + H(+) = FAD + diphosphate</text>
        <dbReference type="Rhea" id="RHEA:17237"/>
        <dbReference type="ChEBI" id="CHEBI:15378"/>
        <dbReference type="ChEBI" id="CHEBI:30616"/>
        <dbReference type="ChEBI" id="CHEBI:33019"/>
        <dbReference type="ChEBI" id="CHEBI:57692"/>
        <dbReference type="ChEBI" id="CHEBI:58210"/>
        <dbReference type="EC" id="2.7.7.2"/>
    </reaction>
</comment>
<sequence>MDVITRDVNQFSSLTTTPCVLALGFFDGVHRGHQQVIATARRRAQALHLPLAVMTFDVHASQVIRTPRSDQFRYLTTVTQKAALMARLGVARLYVIHFTRAVAAMSAQAFVDQVIAPTLAQVVVAGFDYTFGVGGQATTATLMTLSRGRFEVITVQPVTVGAWKISSTRIRDLIGAGEITTAETLLGHPLTIAVTGHGRELVPELAKQQLPPPGRYRVTAGRHRAFTLTVTDANELVTGQAYTGPLTLGGWARLAGVSRASALG</sequence>
<feature type="domain" description="FAD synthetase" evidence="12">
    <location>
        <begin position="16"/>
        <end position="169"/>
    </location>
</feature>
<comment type="similarity">
    <text evidence="2">Belongs to the RibF family.</text>
</comment>
<keyword evidence="8" id="KW-0547">Nucleotide-binding</keyword>
<keyword evidence="6" id="KW-0808">Transferase</keyword>
<dbReference type="GO" id="GO:0008531">
    <property type="term" value="F:riboflavin kinase activity"/>
    <property type="evidence" value="ECO:0007669"/>
    <property type="project" value="TreeGrafter"/>
</dbReference>
<dbReference type="GO" id="GO:0003919">
    <property type="term" value="F:FMN adenylyltransferase activity"/>
    <property type="evidence" value="ECO:0007669"/>
    <property type="project" value="UniProtKB-EC"/>
</dbReference>
<accession>A0A0R1K198</accession>
<keyword evidence="9" id="KW-0274">FAD</keyword>
<evidence type="ECO:0000256" key="6">
    <source>
        <dbReference type="ARBA" id="ARBA00022679"/>
    </source>
</evidence>
<organism evidence="13 14">
    <name type="scientific">Lacticaseibacillus nasuensis JCM 17158</name>
    <dbReference type="NCBI Taxonomy" id="1291734"/>
    <lineage>
        <taxon>Bacteria</taxon>
        <taxon>Bacillati</taxon>
        <taxon>Bacillota</taxon>
        <taxon>Bacilli</taxon>
        <taxon>Lactobacillales</taxon>
        <taxon>Lactobacillaceae</taxon>
        <taxon>Lacticaseibacillus</taxon>
    </lineage>
</organism>
<evidence type="ECO:0000259" key="12">
    <source>
        <dbReference type="Pfam" id="PF06574"/>
    </source>
</evidence>